<dbReference type="AlphaFoldDB" id="A0A7N0ZW92"/>
<reference evidence="1" key="1">
    <citation type="submission" date="2021-01" db="UniProtKB">
        <authorList>
            <consortium name="EnsemblPlants"/>
        </authorList>
    </citation>
    <scope>IDENTIFICATION</scope>
</reference>
<organism evidence="1 2">
    <name type="scientific">Kalanchoe fedtschenkoi</name>
    <name type="common">Lavender scallops</name>
    <name type="synonym">South American air plant</name>
    <dbReference type="NCBI Taxonomy" id="63787"/>
    <lineage>
        <taxon>Eukaryota</taxon>
        <taxon>Viridiplantae</taxon>
        <taxon>Streptophyta</taxon>
        <taxon>Embryophyta</taxon>
        <taxon>Tracheophyta</taxon>
        <taxon>Spermatophyta</taxon>
        <taxon>Magnoliopsida</taxon>
        <taxon>eudicotyledons</taxon>
        <taxon>Gunneridae</taxon>
        <taxon>Pentapetalae</taxon>
        <taxon>Saxifragales</taxon>
        <taxon>Crassulaceae</taxon>
        <taxon>Kalanchoe</taxon>
    </lineage>
</organism>
<dbReference type="EnsemblPlants" id="Kaladp0040s0613.2.v1.1">
    <property type="protein sequence ID" value="Kaladp0040s0613.2.v1.1"/>
    <property type="gene ID" value="Kaladp0040s0613.v1.1"/>
</dbReference>
<evidence type="ECO:0000313" key="2">
    <source>
        <dbReference type="Proteomes" id="UP000594263"/>
    </source>
</evidence>
<sequence length="295" mass="31759">MDGYRSLPLFKTSDFPLADAVRLQLVSTLKIDPEFSLVFFHPDVKVDLSIIGGSCFLDAAVNDSRVVDLIQPSDGLRCMRVTVAPKGLGTAVITIKDIGLTPPLATSSLVQVSDLDWIRINSPEEISIMEGSSQSFDLIAGVDDGSVFDSSQLAYMNIHLHVESPIINLIEDGDKSGLGSNIIIKAKHLGVTTFHVSARQHSGREVFSQTVKVEVYEAPRIHPEDIFLVAGAYFVLTLKGGPTMGAFVEYGSYDNGTAAIHQSTGRLFALSPGNTTIVATVFGNGDCHLSGIWYS</sequence>
<dbReference type="Gramene" id="Kaladp0040s0613.2.v1.1">
    <property type="protein sequence ID" value="Kaladp0040s0613.2.v1.1"/>
    <property type="gene ID" value="Kaladp0040s0613.v1.1"/>
</dbReference>
<keyword evidence="2" id="KW-1185">Reference proteome</keyword>
<protein>
    <submittedName>
        <fullName evidence="1">Uncharacterized protein</fullName>
    </submittedName>
</protein>
<proteinExistence type="predicted"/>
<name>A0A7N0ZW92_KALFE</name>
<dbReference type="PANTHER" id="PTHR23019:SF0">
    <property type="entry name" value="NUCLEAR PORE MEMBRANE GLYCOPROTEIN 210"/>
    <property type="match status" value="1"/>
</dbReference>
<evidence type="ECO:0000313" key="1">
    <source>
        <dbReference type="EnsemblPlants" id="Kaladp0040s0613.2.v1.1"/>
    </source>
</evidence>
<dbReference type="PANTHER" id="PTHR23019">
    <property type="entry name" value="NUCLEAR PORE MEMBRANE GLYCOPROTEIN GP210-RELATED"/>
    <property type="match status" value="1"/>
</dbReference>
<accession>A0A7N0ZW92</accession>
<dbReference type="InterPro" id="IPR045197">
    <property type="entry name" value="NUP210-like"/>
</dbReference>
<dbReference type="Proteomes" id="UP000594263">
    <property type="component" value="Unplaced"/>
</dbReference>